<keyword evidence="2" id="KW-1185">Reference proteome</keyword>
<protein>
    <submittedName>
        <fullName evidence="1">Uncharacterized protein</fullName>
    </submittedName>
</protein>
<evidence type="ECO:0000313" key="1">
    <source>
        <dbReference type="EMBL" id="KAK4367648.1"/>
    </source>
</evidence>
<name>A0AAE1SBI4_9SOLA</name>
<reference evidence="1" key="1">
    <citation type="submission" date="2023-12" db="EMBL/GenBank/DDBJ databases">
        <title>Genome assembly of Anisodus tanguticus.</title>
        <authorList>
            <person name="Wang Y.-J."/>
        </authorList>
    </citation>
    <scope>NUCLEOTIDE SEQUENCE</scope>
    <source>
        <strain evidence="1">KB-2021</strain>
        <tissue evidence="1">Leaf</tissue>
    </source>
</reference>
<dbReference type="Proteomes" id="UP001291623">
    <property type="component" value="Unassembled WGS sequence"/>
</dbReference>
<accession>A0AAE1SBI4</accession>
<dbReference type="EMBL" id="JAVYJV010000006">
    <property type="protein sequence ID" value="KAK4367648.1"/>
    <property type="molecule type" value="Genomic_DNA"/>
</dbReference>
<comment type="caution">
    <text evidence="1">The sequence shown here is derived from an EMBL/GenBank/DDBJ whole genome shotgun (WGS) entry which is preliminary data.</text>
</comment>
<sequence>MHSDDIECFYKGKFRSKEGLSKENGHIQNYSEGYGVAAGVRDKISKGAHASSLDTG</sequence>
<organism evidence="1 2">
    <name type="scientific">Anisodus tanguticus</name>
    <dbReference type="NCBI Taxonomy" id="243964"/>
    <lineage>
        <taxon>Eukaryota</taxon>
        <taxon>Viridiplantae</taxon>
        <taxon>Streptophyta</taxon>
        <taxon>Embryophyta</taxon>
        <taxon>Tracheophyta</taxon>
        <taxon>Spermatophyta</taxon>
        <taxon>Magnoliopsida</taxon>
        <taxon>eudicotyledons</taxon>
        <taxon>Gunneridae</taxon>
        <taxon>Pentapetalae</taxon>
        <taxon>asterids</taxon>
        <taxon>lamiids</taxon>
        <taxon>Solanales</taxon>
        <taxon>Solanaceae</taxon>
        <taxon>Solanoideae</taxon>
        <taxon>Hyoscyameae</taxon>
        <taxon>Anisodus</taxon>
    </lineage>
</organism>
<proteinExistence type="predicted"/>
<dbReference type="AlphaFoldDB" id="A0AAE1SBI4"/>
<gene>
    <name evidence="1" type="ORF">RND71_011440</name>
</gene>
<evidence type="ECO:0000313" key="2">
    <source>
        <dbReference type="Proteomes" id="UP001291623"/>
    </source>
</evidence>